<proteinExistence type="predicted"/>
<protein>
    <submittedName>
        <fullName evidence="1">Uncharacterized protein</fullName>
    </submittedName>
</protein>
<accession>A0AAV9END1</accession>
<sequence>MPKRSPMKKRSQGEVVVVVVVVEMVVGVLEGPNLSPFPPPLRFDLVGWDARRPGYR</sequence>
<dbReference type="AlphaFoldDB" id="A0AAV9END1"/>
<gene>
    <name evidence="1" type="ORF">QJS10_CPA06g01061</name>
</gene>
<name>A0AAV9END1_ACOCL</name>
<evidence type="ECO:0000313" key="1">
    <source>
        <dbReference type="EMBL" id="KAK1314596.1"/>
    </source>
</evidence>
<dbReference type="Proteomes" id="UP001180020">
    <property type="component" value="Unassembled WGS sequence"/>
</dbReference>
<evidence type="ECO:0000313" key="2">
    <source>
        <dbReference type="Proteomes" id="UP001180020"/>
    </source>
</evidence>
<comment type="caution">
    <text evidence="1">The sequence shown here is derived from an EMBL/GenBank/DDBJ whole genome shotgun (WGS) entry which is preliminary data.</text>
</comment>
<reference evidence="1" key="1">
    <citation type="journal article" date="2023" name="Nat. Commun.">
        <title>Diploid and tetraploid genomes of Acorus and the evolution of monocots.</title>
        <authorList>
            <person name="Ma L."/>
            <person name="Liu K.W."/>
            <person name="Li Z."/>
            <person name="Hsiao Y.Y."/>
            <person name="Qi Y."/>
            <person name="Fu T."/>
            <person name="Tang G.D."/>
            <person name="Zhang D."/>
            <person name="Sun W.H."/>
            <person name="Liu D.K."/>
            <person name="Li Y."/>
            <person name="Chen G.Z."/>
            <person name="Liu X.D."/>
            <person name="Liao X.Y."/>
            <person name="Jiang Y.T."/>
            <person name="Yu X."/>
            <person name="Hao Y."/>
            <person name="Huang J."/>
            <person name="Zhao X.W."/>
            <person name="Ke S."/>
            <person name="Chen Y.Y."/>
            <person name="Wu W.L."/>
            <person name="Hsu J.L."/>
            <person name="Lin Y.F."/>
            <person name="Huang M.D."/>
            <person name="Li C.Y."/>
            <person name="Huang L."/>
            <person name="Wang Z.W."/>
            <person name="Zhao X."/>
            <person name="Zhong W.Y."/>
            <person name="Peng D.H."/>
            <person name="Ahmad S."/>
            <person name="Lan S."/>
            <person name="Zhang J.S."/>
            <person name="Tsai W.C."/>
            <person name="Van de Peer Y."/>
            <person name="Liu Z.J."/>
        </authorList>
    </citation>
    <scope>NUCLEOTIDE SEQUENCE</scope>
    <source>
        <strain evidence="1">CP</strain>
    </source>
</reference>
<dbReference type="EMBL" id="JAUJYO010000006">
    <property type="protein sequence ID" value="KAK1314596.1"/>
    <property type="molecule type" value="Genomic_DNA"/>
</dbReference>
<organism evidence="1 2">
    <name type="scientific">Acorus calamus</name>
    <name type="common">Sweet flag</name>
    <dbReference type="NCBI Taxonomy" id="4465"/>
    <lineage>
        <taxon>Eukaryota</taxon>
        <taxon>Viridiplantae</taxon>
        <taxon>Streptophyta</taxon>
        <taxon>Embryophyta</taxon>
        <taxon>Tracheophyta</taxon>
        <taxon>Spermatophyta</taxon>
        <taxon>Magnoliopsida</taxon>
        <taxon>Liliopsida</taxon>
        <taxon>Acoraceae</taxon>
        <taxon>Acorus</taxon>
    </lineage>
</organism>
<keyword evidence="2" id="KW-1185">Reference proteome</keyword>
<reference evidence="1" key="2">
    <citation type="submission" date="2023-06" db="EMBL/GenBank/DDBJ databases">
        <authorList>
            <person name="Ma L."/>
            <person name="Liu K.-W."/>
            <person name="Li Z."/>
            <person name="Hsiao Y.-Y."/>
            <person name="Qi Y."/>
            <person name="Fu T."/>
            <person name="Tang G."/>
            <person name="Zhang D."/>
            <person name="Sun W.-H."/>
            <person name="Liu D.-K."/>
            <person name="Li Y."/>
            <person name="Chen G.-Z."/>
            <person name="Liu X.-D."/>
            <person name="Liao X.-Y."/>
            <person name="Jiang Y.-T."/>
            <person name="Yu X."/>
            <person name="Hao Y."/>
            <person name="Huang J."/>
            <person name="Zhao X.-W."/>
            <person name="Ke S."/>
            <person name="Chen Y.-Y."/>
            <person name="Wu W.-L."/>
            <person name="Hsu J.-L."/>
            <person name="Lin Y.-F."/>
            <person name="Huang M.-D."/>
            <person name="Li C.-Y."/>
            <person name="Huang L."/>
            <person name="Wang Z.-W."/>
            <person name="Zhao X."/>
            <person name="Zhong W.-Y."/>
            <person name="Peng D.-H."/>
            <person name="Ahmad S."/>
            <person name="Lan S."/>
            <person name="Zhang J.-S."/>
            <person name="Tsai W.-C."/>
            <person name="Van De Peer Y."/>
            <person name="Liu Z.-J."/>
        </authorList>
    </citation>
    <scope>NUCLEOTIDE SEQUENCE</scope>
    <source>
        <strain evidence="1">CP</strain>
        <tissue evidence="1">Leaves</tissue>
    </source>
</reference>